<dbReference type="InterPro" id="IPR027417">
    <property type="entry name" value="P-loop_NTPase"/>
</dbReference>
<dbReference type="Proteomes" id="UP000640930">
    <property type="component" value="Unassembled WGS sequence"/>
</dbReference>
<dbReference type="Gene3D" id="3.40.50.300">
    <property type="entry name" value="P-loop containing nucleotide triphosphate hydrolases"/>
    <property type="match status" value="1"/>
</dbReference>
<keyword evidence="3" id="KW-0963">Cytoplasm</keyword>
<keyword evidence="1 3" id="KW-0547">Nucleotide-binding</keyword>
<evidence type="ECO:0000256" key="1">
    <source>
        <dbReference type="ARBA" id="ARBA00022741"/>
    </source>
</evidence>
<organism evidence="5 6">
    <name type="scientific">Ureibacillus galli</name>
    <dbReference type="NCBI Taxonomy" id="2762222"/>
    <lineage>
        <taxon>Bacteria</taxon>
        <taxon>Bacillati</taxon>
        <taxon>Bacillota</taxon>
        <taxon>Bacilli</taxon>
        <taxon>Bacillales</taxon>
        <taxon>Caryophanaceae</taxon>
        <taxon>Ureibacillus</taxon>
    </lineage>
</organism>
<dbReference type="NCBIfam" id="TIGR00152">
    <property type="entry name" value="dephospho-CoA kinase"/>
    <property type="match status" value="1"/>
</dbReference>
<comment type="similarity">
    <text evidence="3">Belongs to the CoaE family.</text>
</comment>
<sequence>MSMIIGLTGSIASGKSTVANMLKDYGLPIVDADLVARIVVEPGTPTLQKIVEAFGEVALTEDGAMNRQKIGEIIFNDEEKRKQLNSIIHPAIRQEMLRQRDEHVAKGAQTVIMDIPLLFESKLQHFVDKILVVSVTEETQLKRLMERNQLSEQEATARISSQLPLSIKEQGADAVINNNGTIEETAEQLQRILRNWEVIE</sequence>
<comment type="function">
    <text evidence="3">Catalyzes the phosphorylation of the 3'-hydroxyl group of dephosphocoenzyme A to form coenzyme A.</text>
</comment>
<dbReference type="HAMAP" id="MF_00376">
    <property type="entry name" value="Dephospho_CoA_kinase"/>
    <property type="match status" value="1"/>
</dbReference>
<comment type="catalytic activity">
    <reaction evidence="3">
        <text>3'-dephospho-CoA + ATP = ADP + CoA + H(+)</text>
        <dbReference type="Rhea" id="RHEA:18245"/>
        <dbReference type="ChEBI" id="CHEBI:15378"/>
        <dbReference type="ChEBI" id="CHEBI:30616"/>
        <dbReference type="ChEBI" id="CHEBI:57287"/>
        <dbReference type="ChEBI" id="CHEBI:57328"/>
        <dbReference type="ChEBI" id="CHEBI:456216"/>
        <dbReference type="EC" id="2.7.1.24"/>
    </reaction>
</comment>
<dbReference type="EC" id="2.7.1.24" evidence="3 4"/>
<dbReference type="InterPro" id="IPR001977">
    <property type="entry name" value="Depp_CoAkinase"/>
</dbReference>
<keyword evidence="3 5" id="KW-0418">Kinase</keyword>
<evidence type="ECO:0000256" key="3">
    <source>
        <dbReference type="HAMAP-Rule" id="MF_00376"/>
    </source>
</evidence>
<feature type="binding site" evidence="3">
    <location>
        <begin position="12"/>
        <end position="17"/>
    </location>
    <ligand>
        <name>ATP</name>
        <dbReference type="ChEBI" id="CHEBI:30616"/>
    </ligand>
</feature>
<dbReference type="EMBL" id="JACSQA010000006">
    <property type="protein sequence ID" value="MBD8026255.1"/>
    <property type="molecule type" value="Genomic_DNA"/>
</dbReference>
<dbReference type="Pfam" id="PF01121">
    <property type="entry name" value="CoaE"/>
    <property type="match status" value="1"/>
</dbReference>
<accession>A0ABR8XAD5</accession>
<dbReference type="CDD" id="cd02022">
    <property type="entry name" value="DPCK"/>
    <property type="match status" value="1"/>
</dbReference>
<evidence type="ECO:0000313" key="5">
    <source>
        <dbReference type="EMBL" id="MBD8026255.1"/>
    </source>
</evidence>
<dbReference type="SUPFAM" id="SSF52540">
    <property type="entry name" value="P-loop containing nucleoside triphosphate hydrolases"/>
    <property type="match status" value="1"/>
</dbReference>
<protein>
    <recommendedName>
        <fullName evidence="3 4">Dephospho-CoA kinase</fullName>
        <ecNumber evidence="3 4">2.7.1.24</ecNumber>
    </recommendedName>
    <alternativeName>
        <fullName evidence="3">Dephosphocoenzyme A kinase</fullName>
    </alternativeName>
</protein>
<comment type="caution">
    <text evidence="5">The sequence shown here is derived from an EMBL/GenBank/DDBJ whole genome shotgun (WGS) entry which is preliminary data.</text>
</comment>
<keyword evidence="3" id="KW-0173">Coenzyme A biosynthesis</keyword>
<keyword evidence="2 3" id="KW-0067">ATP-binding</keyword>
<evidence type="ECO:0000256" key="2">
    <source>
        <dbReference type="ARBA" id="ARBA00022840"/>
    </source>
</evidence>
<proteinExistence type="inferred from homology"/>
<keyword evidence="6" id="KW-1185">Reference proteome</keyword>
<dbReference type="PANTHER" id="PTHR10695">
    <property type="entry name" value="DEPHOSPHO-COA KINASE-RELATED"/>
    <property type="match status" value="1"/>
</dbReference>
<dbReference type="PANTHER" id="PTHR10695:SF46">
    <property type="entry name" value="BIFUNCTIONAL COENZYME A SYNTHASE-RELATED"/>
    <property type="match status" value="1"/>
</dbReference>
<gene>
    <name evidence="3" type="primary">coaE</name>
    <name evidence="5" type="ORF">H9636_06240</name>
</gene>
<keyword evidence="3 5" id="KW-0808">Transferase</keyword>
<reference evidence="5 6" key="1">
    <citation type="submission" date="2020-08" db="EMBL/GenBank/DDBJ databases">
        <title>A Genomic Blueprint of the Chicken Gut Microbiome.</title>
        <authorList>
            <person name="Gilroy R."/>
            <person name="Ravi A."/>
            <person name="Getino M."/>
            <person name="Pursley I."/>
            <person name="Horton D.L."/>
            <person name="Alikhan N.-F."/>
            <person name="Baker D."/>
            <person name="Gharbi K."/>
            <person name="Hall N."/>
            <person name="Watson M."/>
            <person name="Adriaenssens E.M."/>
            <person name="Foster-Nyarko E."/>
            <person name="Jarju S."/>
            <person name="Secka A."/>
            <person name="Antonio M."/>
            <person name="Oren A."/>
            <person name="Chaudhuri R."/>
            <person name="La Ragione R.M."/>
            <person name="Hildebrand F."/>
            <person name="Pallen M.J."/>
        </authorList>
    </citation>
    <scope>NUCLEOTIDE SEQUENCE [LARGE SCALE GENOMIC DNA]</scope>
    <source>
        <strain evidence="5 6">Re31</strain>
    </source>
</reference>
<evidence type="ECO:0000313" key="6">
    <source>
        <dbReference type="Proteomes" id="UP000640930"/>
    </source>
</evidence>
<dbReference type="PROSITE" id="PS51219">
    <property type="entry name" value="DPCK"/>
    <property type="match status" value="1"/>
</dbReference>
<evidence type="ECO:0000256" key="4">
    <source>
        <dbReference type="NCBIfam" id="TIGR00152"/>
    </source>
</evidence>
<name>A0ABR8XAD5_9BACL</name>
<comment type="subcellular location">
    <subcellularLocation>
        <location evidence="3">Cytoplasm</location>
    </subcellularLocation>
</comment>
<comment type="pathway">
    <text evidence="3">Cofactor biosynthesis; coenzyme A biosynthesis; CoA from (R)-pantothenate: step 5/5.</text>
</comment>
<dbReference type="GO" id="GO:0004140">
    <property type="term" value="F:dephospho-CoA kinase activity"/>
    <property type="evidence" value="ECO:0007669"/>
    <property type="project" value="UniProtKB-EC"/>
</dbReference>